<dbReference type="RefSeq" id="WP_411915934.1">
    <property type="nucleotide sequence ID" value="NZ_BAAFSF010000004.1"/>
</dbReference>
<dbReference type="Proteomes" id="UP001628220">
    <property type="component" value="Unassembled WGS sequence"/>
</dbReference>
<reference evidence="4 5" key="1">
    <citation type="journal article" date="2025" name="Int. J. Syst. Evol. Microbiol.">
        <title>Desulfovibrio falkowii sp. nov., Porphyromonas miyakawae sp. nov., Mediterraneibacter flintii sp. nov. and Owariibacterium komagatae gen. nov., sp. nov., isolated from human faeces.</title>
        <authorList>
            <person name="Hamaguchi T."/>
            <person name="Ohara M."/>
            <person name="Hisatomi A."/>
            <person name="Sekiguchi K."/>
            <person name="Takeda J.I."/>
            <person name="Ueyama J."/>
            <person name="Ito M."/>
            <person name="Nishiwaki H."/>
            <person name="Ogi T."/>
            <person name="Hirayama M."/>
            <person name="Ohkuma M."/>
            <person name="Sakamoto M."/>
            <person name="Ohno K."/>
        </authorList>
    </citation>
    <scope>NUCLEOTIDE SEQUENCE [LARGE SCALE GENOMIC DNA]</scope>
    <source>
        <strain evidence="4 5">13CB11C</strain>
    </source>
</reference>
<evidence type="ECO:0000256" key="1">
    <source>
        <dbReference type="ARBA" id="ARBA00023125"/>
    </source>
</evidence>
<dbReference type="Gene3D" id="4.10.520.10">
    <property type="entry name" value="IHF-like DNA-binding proteins"/>
    <property type="match status" value="1"/>
</dbReference>
<proteinExistence type="predicted"/>
<keyword evidence="1" id="KW-0238">DNA-binding</keyword>
<evidence type="ECO:0000313" key="4">
    <source>
        <dbReference type="EMBL" id="GAB1252169.1"/>
    </source>
</evidence>
<dbReference type="EMBL" id="BAAFSF010000004">
    <property type="protein sequence ID" value="GAB1252169.1"/>
    <property type="molecule type" value="Genomic_DNA"/>
</dbReference>
<sequence length="169" mass="18255">MNRINICIMALTYKIVTRKAKLKGEEKMLSYALATKQNVCALEETIALVEKISAISSGDVKSVLDTLSDVMARQLAAGRIVDLGDLGRFRLSARSKACEKADDFNRTMLHSPRTIYVPGKQIKQAAKRTSYMLYDAQRNSLAKNPATGDPSTGGSSQEGDPTSNPGGGN</sequence>
<feature type="domain" description="HU" evidence="3">
    <location>
        <begin position="9"/>
        <end position="130"/>
    </location>
</feature>
<evidence type="ECO:0000259" key="3">
    <source>
        <dbReference type="Pfam" id="PF18291"/>
    </source>
</evidence>
<protein>
    <recommendedName>
        <fullName evidence="3">HU domain-containing protein</fullName>
    </recommendedName>
</protein>
<comment type="caution">
    <text evidence="4">The sequence shown here is derived from an EMBL/GenBank/DDBJ whole genome shotgun (WGS) entry which is preliminary data.</text>
</comment>
<feature type="region of interest" description="Disordered" evidence="2">
    <location>
        <begin position="137"/>
        <end position="169"/>
    </location>
</feature>
<dbReference type="InterPro" id="IPR005902">
    <property type="entry name" value="HU_DNA-bd_put"/>
</dbReference>
<dbReference type="Pfam" id="PF18291">
    <property type="entry name" value="HU-HIG"/>
    <property type="match status" value="1"/>
</dbReference>
<gene>
    <name evidence="4" type="ORF">Tsumi_12750</name>
</gene>
<dbReference type="SUPFAM" id="SSF47729">
    <property type="entry name" value="IHF-like DNA-binding proteins"/>
    <property type="match status" value="1"/>
</dbReference>
<feature type="compositionally biased region" description="Polar residues" evidence="2">
    <location>
        <begin position="149"/>
        <end position="169"/>
    </location>
</feature>
<accession>A0ABQ0E359</accession>
<evidence type="ECO:0000256" key="2">
    <source>
        <dbReference type="SAM" id="MobiDB-lite"/>
    </source>
</evidence>
<name>A0ABQ0E359_9PORP</name>
<dbReference type="InterPro" id="IPR010992">
    <property type="entry name" value="IHF-like_DNA-bd_dom_sf"/>
</dbReference>
<evidence type="ECO:0000313" key="5">
    <source>
        <dbReference type="Proteomes" id="UP001628220"/>
    </source>
</evidence>
<organism evidence="4 5">
    <name type="scientific">Porphyromonas miyakawae</name>
    <dbReference type="NCBI Taxonomy" id="3137470"/>
    <lineage>
        <taxon>Bacteria</taxon>
        <taxon>Pseudomonadati</taxon>
        <taxon>Bacteroidota</taxon>
        <taxon>Bacteroidia</taxon>
        <taxon>Bacteroidales</taxon>
        <taxon>Porphyromonadaceae</taxon>
        <taxon>Porphyromonas</taxon>
    </lineage>
</organism>
<dbReference type="NCBIfam" id="TIGR01201">
    <property type="entry name" value="HU_rel"/>
    <property type="match status" value="1"/>
</dbReference>
<keyword evidence="5" id="KW-1185">Reference proteome</keyword>
<dbReference type="InterPro" id="IPR041607">
    <property type="entry name" value="HU-HIG"/>
</dbReference>